<proteinExistence type="predicted"/>
<organism evidence="1">
    <name type="scientific">hydrothermal vent metagenome</name>
    <dbReference type="NCBI Taxonomy" id="652676"/>
    <lineage>
        <taxon>unclassified sequences</taxon>
        <taxon>metagenomes</taxon>
        <taxon>ecological metagenomes</taxon>
    </lineage>
</organism>
<sequence length="88" mass="9227">MAATRDDAENTKLIANVTNCMKDFVSTYTATGQLTDSEKSDACVAVKASTGGSIVNNQNGGNEVNVSLTLKNNKNYSQSATYKGSGIQ</sequence>
<evidence type="ECO:0000313" key="1">
    <source>
        <dbReference type="EMBL" id="SFV63399.1"/>
    </source>
</evidence>
<reference evidence="1" key="1">
    <citation type="submission" date="2016-10" db="EMBL/GenBank/DDBJ databases">
        <authorList>
            <person name="de Groot N.N."/>
        </authorList>
    </citation>
    <scope>NUCLEOTIDE SEQUENCE</scope>
</reference>
<dbReference type="EMBL" id="FPHM01000080">
    <property type="protein sequence ID" value="SFV63399.1"/>
    <property type="molecule type" value="Genomic_DNA"/>
</dbReference>
<protein>
    <submittedName>
        <fullName evidence="1">Uncharacterized protein</fullName>
    </submittedName>
</protein>
<name>A0A1W1CCB0_9ZZZZ</name>
<gene>
    <name evidence="1" type="ORF">MNB_SV-13-637</name>
</gene>
<accession>A0A1W1CCB0</accession>
<dbReference type="AlphaFoldDB" id="A0A1W1CCB0"/>